<evidence type="ECO:0000313" key="2">
    <source>
        <dbReference type="Proteomes" id="UP000010077"/>
    </source>
</evidence>
<dbReference type="EMBL" id="CP003539">
    <property type="protein sequence ID" value="AFX98624.1"/>
    <property type="molecule type" value="Genomic_DNA"/>
</dbReference>
<dbReference type="AlphaFoldDB" id="K7YPX2"/>
<evidence type="ECO:0000313" key="1">
    <source>
        <dbReference type="EMBL" id="AFX98624.1"/>
    </source>
</evidence>
<dbReference type="Proteomes" id="UP000010077">
    <property type="component" value="Chromosome"/>
</dbReference>
<accession>K7YPX2</accession>
<protein>
    <submittedName>
        <fullName evidence="1">Uncharacterized protein</fullName>
    </submittedName>
</protein>
<dbReference type="STRING" id="1193729.A1OE_431"/>
<name>K7YPX2_9PROT</name>
<dbReference type="HOGENOM" id="CLU_3325988_0_0_5"/>
<gene>
    <name evidence="1" type="ORF">A1OE_431</name>
</gene>
<organism evidence="1 2">
    <name type="scientific">Candidatus Endolissoclinum faulkneri L2</name>
    <dbReference type="NCBI Taxonomy" id="1193729"/>
    <lineage>
        <taxon>Bacteria</taxon>
        <taxon>Pseudomonadati</taxon>
        <taxon>Pseudomonadota</taxon>
        <taxon>Alphaproteobacteria</taxon>
        <taxon>Rhodospirillales</taxon>
        <taxon>Rhodospirillaceae</taxon>
        <taxon>Candidatus Endolissoclinum</taxon>
    </lineage>
</organism>
<reference evidence="1 2" key="1">
    <citation type="journal article" date="2012" name="Proc. Natl. Acad. Sci. U.S.A.">
        <title>Genome streamlining and chemical defense in a coral reef symbiosis.</title>
        <authorList>
            <person name="Kwan J.C."/>
            <person name="Donia M.S."/>
            <person name="Han A.W."/>
            <person name="Hirose E."/>
            <person name="Haygood M.G."/>
            <person name="Schmidt E.W."/>
        </authorList>
    </citation>
    <scope>NUCLEOTIDE SEQUENCE [LARGE SCALE GENOMIC DNA]</scope>
    <source>
        <strain evidence="1 2">L2</strain>
    </source>
</reference>
<sequence>MRKVHNKYFLPAITTEDCIHKYISLYFEHWYILSTMLS</sequence>
<dbReference type="KEGG" id="thal:A1OE_431"/>
<proteinExistence type="predicted"/>
<keyword evidence="2" id="KW-1185">Reference proteome</keyword>